<gene>
    <name evidence="6" type="ORF">Daesc_005821</name>
</gene>
<name>A0AAX6MM08_9PEZI</name>
<evidence type="ECO:0000259" key="4">
    <source>
        <dbReference type="Pfam" id="PF00561"/>
    </source>
</evidence>
<dbReference type="SUPFAM" id="SSF53474">
    <property type="entry name" value="alpha/beta-Hydrolases"/>
    <property type="match status" value="1"/>
</dbReference>
<keyword evidence="7" id="KW-1185">Reference proteome</keyword>
<dbReference type="Pfam" id="PF08386">
    <property type="entry name" value="Abhydrolase_4"/>
    <property type="match status" value="1"/>
</dbReference>
<dbReference type="EMBL" id="JBANMG010000005">
    <property type="protein sequence ID" value="KAK6953516.1"/>
    <property type="molecule type" value="Genomic_DNA"/>
</dbReference>
<evidence type="ECO:0000313" key="7">
    <source>
        <dbReference type="Proteomes" id="UP001369815"/>
    </source>
</evidence>
<protein>
    <recommendedName>
        <fullName evidence="8">AB hydrolase-1 domain-containing protein</fullName>
    </recommendedName>
</protein>
<dbReference type="AlphaFoldDB" id="A0AAX6MM08"/>
<dbReference type="PANTHER" id="PTHR43248">
    <property type="entry name" value="2-SUCCINYL-6-HYDROXY-2,4-CYCLOHEXADIENE-1-CARBOXYLATE SYNTHASE"/>
    <property type="match status" value="1"/>
</dbReference>
<comment type="similarity">
    <text evidence="1">Belongs to the peptidase S33 family.</text>
</comment>
<dbReference type="InterPro" id="IPR000073">
    <property type="entry name" value="AB_hydrolase_1"/>
</dbReference>
<evidence type="ECO:0000313" key="6">
    <source>
        <dbReference type="EMBL" id="KAK6953516.1"/>
    </source>
</evidence>
<dbReference type="PANTHER" id="PTHR43248:SF25">
    <property type="entry name" value="AB HYDROLASE-1 DOMAIN-CONTAINING PROTEIN-RELATED"/>
    <property type="match status" value="1"/>
</dbReference>
<evidence type="ECO:0000256" key="2">
    <source>
        <dbReference type="ARBA" id="ARBA00022801"/>
    </source>
</evidence>
<organism evidence="6 7">
    <name type="scientific">Daldinia eschscholtzii</name>
    <dbReference type="NCBI Taxonomy" id="292717"/>
    <lineage>
        <taxon>Eukaryota</taxon>
        <taxon>Fungi</taxon>
        <taxon>Dikarya</taxon>
        <taxon>Ascomycota</taxon>
        <taxon>Pezizomycotina</taxon>
        <taxon>Sordariomycetes</taxon>
        <taxon>Xylariomycetidae</taxon>
        <taxon>Xylariales</taxon>
        <taxon>Hypoxylaceae</taxon>
        <taxon>Daldinia</taxon>
    </lineage>
</organism>
<dbReference type="Pfam" id="PF00561">
    <property type="entry name" value="Abhydrolase_1"/>
    <property type="match status" value="1"/>
</dbReference>
<proteinExistence type="inferred from homology"/>
<reference evidence="6 7" key="1">
    <citation type="journal article" date="2024" name="Front Chem Biol">
        <title>Unveiling the potential of Daldinia eschscholtzii MFLUCC 19-0629 through bioactivity and bioinformatics studies for enhanced sustainable agriculture production.</title>
        <authorList>
            <person name="Brooks S."/>
            <person name="Weaver J.A."/>
            <person name="Klomchit A."/>
            <person name="Alharthi S.A."/>
            <person name="Onlamun T."/>
            <person name="Nurani R."/>
            <person name="Vong T.K."/>
            <person name="Alberti F."/>
            <person name="Greco C."/>
        </authorList>
    </citation>
    <scope>NUCLEOTIDE SEQUENCE [LARGE SCALE GENOMIC DNA]</scope>
    <source>
        <strain evidence="6">MFLUCC 19-0629</strain>
    </source>
</reference>
<feature type="domain" description="AB hydrolase-1" evidence="4">
    <location>
        <begin position="81"/>
        <end position="308"/>
    </location>
</feature>
<dbReference type="InterPro" id="IPR013595">
    <property type="entry name" value="Pept_S33_TAP-like_C"/>
</dbReference>
<dbReference type="Gene3D" id="3.40.50.1820">
    <property type="entry name" value="alpha/beta hydrolase"/>
    <property type="match status" value="1"/>
</dbReference>
<evidence type="ECO:0000259" key="5">
    <source>
        <dbReference type="Pfam" id="PF08386"/>
    </source>
</evidence>
<feature type="chain" id="PRO_5043399659" description="AB hydrolase-1 domain-containing protein" evidence="3">
    <location>
        <begin position="19"/>
        <end position="488"/>
    </location>
</feature>
<feature type="signal peptide" evidence="3">
    <location>
        <begin position="1"/>
        <end position="18"/>
    </location>
</feature>
<evidence type="ECO:0000256" key="3">
    <source>
        <dbReference type="SAM" id="SignalP"/>
    </source>
</evidence>
<evidence type="ECO:0008006" key="8">
    <source>
        <dbReference type="Google" id="ProtNLM"/>
    </source>
</evidence>
<dbReference type="InterPro" id="IPR029058">
    <property type="entry name" value="AB_hydrolase_fold"/>
</dbReference>
<keyword evidence="3" id="KW-0732">Signal</keyword>
<evidence type="ECO:0000256" key="1">
    <source>
        <dbReference type="ARBA" id="ARBA00010088"/>
    </source>
</evidence>
<dbReference type="InterPro" id="IPR051601">
    <property type="entry name" value="Serine_prot/Carboxylest_S33"/>
</dbReference>
<sequence length="488" mass="54128">MVSFRVALQLSFAALTLAQTQGASKLQWGPCNETEVPSDVPVDCSVLMVPLDYTEPDSDEKLQLDLVRVPAPIKPSKGSILFNFGGPGSNGRDTIGTKTLAEELLALTGRQFDLITFDPRGTPGSKIPIQCFETEVDAWSYYLHRVPAMASDVELGKQWAYATKLADACFRTHNKTGSLISSAFVARDMMQIVDALGEDGMLRYWGFSYGTTLGATTAAMFPDKVEQMILDGVQNPHEYYHAQADFEEWTDADKEFSAIFTGCVEAGEKCELTKGNNKTAAELEQTIWDLLETVKYRPIALKTFILDYNNVKSLLVQALYDNSLWPLLARVLNAILTEQYDLVNDIYEALMPTTDIDIFKESQQPQVISAIHCSDNMVRSKTFDDFAPAIERLYNISKIIGDGVIFLNSACAQWKIEPKERYTGDFNVKTKSPVLFIGNTFDGLTPLVSAKNVSSTFEGSALLTVDGYGVSYLFLSLRDPLYRGFAGY</sequence>
<dbReference type="GO" id="GO:0016787">
    <property type="term" value="F:hydrolase activity"/>
    <property type="evidence" value="ECO:0007669"/>
    <property type="project" value="UniProtKB-KW"/>
</dbReference>
<comment type="caution">
    <text evidence="6">The sequence shown here is derived from an EMBL/GenBank/DDBJ whole genome shotgun (WGS) entry which is preliminary data.</text>
</comment>
<accession>A0AAX6MM08</accession>
<dbReference type="Proteomes" id="UP001369815">
    <property type="component" value="Unassembled WGS sequence"/>
</dbReference>
<keyword evidence="2" id="KW-0378">Hydrolase</keyword>
<feature type="domain" description="Peptidase S33 tripeptidyl aminopeptidase-like C-terminal" evidence="5">
    <location>
        <begin position="407"/>
        <end position="469"/>
    </location>
</feature>